<dbReference type="InterPro" id="IPR004360">
    <property type="entry name" value="Glyas_Fos-R_dOase_dom"/>
</dbReference>
<feature type="domain" description="VOC" evidence="6">
    <location>
        <begin position="162"/>
        <end position="313"/>
    </location>
</feature>
<dbReference type="Proteomes" id="UP001183246">
    <property type="component" value="Unassembled WGS sequence"/>
</dbReference>
<dbReference type="Pfam" id="PF14696">
    <property type="entry name" value="Glyoxalase_5"/>
    <property type="match status" value="1"/>
</dbReference>
<evidence type="ECO:0000256" key="1">
    <source>
        <dbReference type="ARBA" id="ARBA00001962"/>
    </source>
</evidence>
<dbReference type="PANTHER" id="PTHR11959">
    <property type="entry name" value="4-HYDROXYPHENYLPYRUVATE DIOXYGENASE"/>
    <property type="match status" value="1"/>
</dbReference>
<dbReference type="Pfam" id="PF00903">
    <property type="entry name" value="Glyoxalase"/>
    <property type="match status" value="1"/>
</dbReference>
<evidence type="ECO:0000256" key="5">
    <source>
        <dbReference type="ARBA" id="ARBA00023004"/>
    </source>
</evidence>
<dbReference type="RefSeq" id="WP_311705104.1">
    <property type="nucleotide sequence ID" value="NZ_JAVREL010000008.1"/>
</dbReference>
<protein>
    <submittedName>
        <fullName evidence="7">4-hydroxyphenylpyruvate dioxygenase</fullName>
        <ecNumber evidence="7">1.13.11.27</ecNumber>
    </submittedName>
</protein>
<dbReference type="InterPro" id="IPR005956">
    <property type="entry name" value="4OHPhenylPyrv_dOase"/>
</dbReference>
<gene>
    <name evidence="7" type="primary">hppD</name>
    <name evidence="7" type="ORF">RM590_15270</name>
</gene>
<evidence type="ECO:0000313" key="8">
    <source>
        <dbReference type="Proteomes" id="UP001183246"/>
    </source>
</evidence>
<dbReference type="PIRSF" id="PIRSF009283">
    <property type="entry name" value="HPP_dOase"/>
    <property type="match status" value="1"/>
</dbReference>
<keyword evidence="3" id="KW-0479">Metal-binding</keyword>
<dbReference type="SUPFAM" id="SSF54593">
    <property type="entry name" value="Glyoxalase/Bleomycin resistance protein/Dihydroxybiphenyl dioxygenase"/>
    <property type="match status" value="1"/>
</dbReference>
<dbReference type="InterPro" id="IPR037523">
    <property type="entry name" value="VOC_core"/>
</dbReference>
<keyword evidence="7" id="KW-0223">Dioxygenase</keyword>
<organism evidence="7 8">
    <name type="scientific">Streptomyces litchfieldiae</name>
    <dbReference type="NCBI Taxonomy" id="3075543"/>
    <lineage>
        <taxon>Bacteria</taxon>
        <taxon>Bacillati</taxon>
        <taxon>Actinomycetota</taxon>
        <taxon>Actinomycetes</taxon>
        <taxon>Kitasatosporales</taxon>
        <taxon>Streptomycetaceae</taxon>
        <taxon>Streptomyces</taxon>
    </lineage>
</organism>
<feature type="domain" description="VOC" evidence="6">
    <location>
        <begin position="9"/>
        <end position="133"/>
    </location>
</feature>
<dbReference type="GO" id="GO:0003868">
    <property type="term" value="F:4-hydroxyphenylpyruvate dioxygenase activity"/>
    <property type="evidence" value="ECO:0007669"/>
    <property type="project" value="UniProtKB-EC"/>
</dbReference>
<keyword evidence="4" id="KW-0677">Repeat</keyword>
<proteinExistence type="inferred from homology"/>
<dbReference type="NCBIfam" id="TIGR01263">
    <property type="entry name" value="4HPPD"/>
    <property type="match status" value="1"/>
</dbReference>
<comment type="similarity">
    <text evidence="2">Belongs to the 4HPPD family.</text>
</comment>
<dbReference type="EC" id="1.13.11.27" evidence="7"/>
<comment type="cofactor">
    <cofactor evidence="1">
        <name>Fe cation</name>
        <dbReference type="ChEBI" id="CHEBI:24875"/>
    </cofactor>
</comment>
<dbReference type="Gene3D" id="3.10.180.10">
    <property type="entry name" value="2,3-Dihydroxybiphenyl 1,2-Dioxygenase, domain 1"/>
    <property type="match status" value="2"/>
</dbReference>
<keyword evidence="5" id="KW-0408">Iron</keyword>
<dbReference type="CDD" id="cd07250">
    <property type="entry name" value="HPPD_C_like"/>
    <property type="match status" value="1"/>
</dbReference>
<dbReference type="PROSITE" id="PS51819">
    <property type="entry name" value="VOC"/>
    <property type="match status" value="2"/>
</dbReference>
<comment type="caution">
    <text evidence="7">The sequence shown here is derived from an EMBL/GenBank/DDBJ whole genome shotgun (WGS) entry which is preliminary data.</text>
</comment>
<evidence type="ECO:0000256" key="4">
    <source>
        <dbReference type="ARBA" id="ARBA00022737"/>
    </source>
</evidence>
<dbReference type="PANTHER" id="PTHR11959:SF1">
    <property type="entry name" value="4-HYDROXYPHENYLPYRUVATE DIOXYGENASE"/>
    <property type="match status" value="1"/>
</dbReference>
<keyword evidence="8" id="KW-1185">Reference proteome</keyword>
<keyword evidence="7" id="KW-0560">Oxidoreductase</keyword>
<accession>A0ABU2MQR1</accession>
<dbReference type="CDD" id="cd08342">
    <property type="entry name" value="HPPD_N_like"/>
    <property type="match status" value="1"/>
</dbReference>
<evidence type="ECO:0000259" key="6">
    <source>
        <dbReference type="PROSITE" id="PS51819"/>
    </source>
</evidence>
<evidence type="ECO:0000256" key="2">
    <source>
        <dbReference type="ARBA" id="ARBA00005877"/>
    </source>
</evidence>
<dbReference type="InterPro" id="IPR029068">
    <property type="entry name" value="Glyas_Bleomycin-R_OHBP_Dase"/>
</dbReference>
<evidence type="ECO:0000256" key="3">
    <source>
        <dbReference type="ARBA" id="ARBA00022723"/>
    </source>
</evidence>
<dbReference type="InterPro" id="IPR041735">
    <property type="entry name" value="4OHPhenylPyrv_dOase_C"/>
</dbReference>
<dbReference type="EMBL" id="JAVREL010000008">
    <property type="protein sequence ID" value="MDT0343967.1"/>
    <property type="molecule type" value="Genomic_DNA"/>
</dbReference>
<sequence length="357" mass="38375">MTDALHLAGLDHVEFYVADSDAMTEHMVAGYGFEVAGRSTADPTSHRTVALRQGGIVLAVTQGLSDEHPASAFVRAHGDGVANIVFRTPDVRAAFADAVAGGARPLAAPAEAHGTTTAAIEAFGDVRHTFVERSAGDPPGLLPPGVEPVRTEGGAFAAGLRAMDHIAVLVEAGRLKETVAFYESALGFRMIFEERFSVGTQGMNSQVVQNRAGDATFTIIEPDQDCEPGQIDDFVESHGGAGVQHLAFLADDIVRAVRTLQDHGVEFLTTPGTYYDLLPSRVDIVEHPLAQLRELGILADSDHAGQLFQIFTRSTHPRKTFFLEIIERHGAETFGRGNVRALYEAVELERTNAEPRP</sequence>
<dbReference type="InterPro" id="IPR041736">
    <property type="entry name" value="4OHPhenylPyrv_dOase_N"/>
</dbReference>
<name>A0ABU2MQR1_9ACTN</name>
<evidence type="ECO:0000313" key="7">
    <source>
        <dbReference type="EMBL" id="MDT0343967.1"/>
    </source>
</evidence>
<reference evidence="8" key="1">
    <citation type="submission" date="2023-07" db="EMBL/GenBank/DDBJ databases">
        <title>30 novel species of actinomycetes from the DSMZ collection.</title>
        <authorList>
            <person name="Nouioui I."/>
        </authorList>
    </citation>
    <scope>NUCLEOTIDE SEQUENCE [LARGE SCALE GENOMIC DNA]</scope>
    <source>
        <strain evidence="8">DSM 44938</strain>
    </source>
</reference>